<dbReference type="PANTHER" id="PTHR39430:SF1">
    <property type="entry name" value="PROTEASE"/>
    <property type="match status" value="1"/>
</dbReference>
<feature type="domain" description="CAAX prenyl protease 2/Lysostaphin resistance protein A-like" evidence="2">
    <location>
        <begin position="152"/>
        <end position="244"/>
    </location>
</feature>
<dbReference type="PANTHER" id="PTHR39430">
    <property type="entry name" value="MEMBRANE-ASSOCIATED PROTEASE-RELATED"/>
    <property type="match status" value="1"/>
</dbReference>
<gene>
    <name evidence="3" type="ORF">GCM10025883_02890</name>
</gene>
<sequence>MTSEPRAGDVRVGLEPDTGRPARRFHPAARVVLAALAMLVSALSPLPLLLIPGAQAYLNAATPEVAGAFIIGMSVLPFLAAIGLVWLLMKYVDRRPMRESGVVWTRRSLPIFLGSIAAVVALVVACGLAVEATGLLREGGSLGGGALWMVILVALAQAFLLQGIPEEFIWRGYMLQTLSVRPWVAVLISAAGFASLHIISQGGQQNALERVLYLAVPFGFGLLAGALVVQTGSVWAAAGVHGGFHTGLLICSLLGVGNGPAFWLASGGLLGIIGVVLLWLPERRTRQAQASVDDARTSLPRTD</sequence>
<dbReference type="Proteomes" id="UP001157126">
    <property type="component" value="Unassembled WGS sequence"/>
</dbReference>
<proteinExistence type="predicted"/>
<dbReference type="EMBL" id="BSUO01000001">
    <property type="protein sequence ID" value="GMA38244.1"/>
    <property type="molecule type" value="Genomic_DNA"/>
</dbReference>
<evidence type="ECO:0000259" key="2">
    <source>
        <dbReference type="Pfam" id="PF02517"/>
    </source>
</evidence>
<feature type="transmembrane region" description="Helical" evidence="1">
    <location>
        <begin position="234"/>
        <end position="255"/>
    </location>
</feature>
<keyword evidence="4" id="KW-1185">Reference proteome</keyword>
<reference evidence="4" key="1">
    <citation type="journal article" date="2019" name="Int. J. Syst. Evol. Microbiol.">
        <title>The Global Catalogue of Microorganisms (GCM) 10K type strain sequencing project: providing services to taxonomists for standard genome sequencing and annotation.</title>
        <authorList>
            <consortium name="The Broad Institute Genomics Platform"/>
            <consortium name="The Broad Institute Genome Sequencing Center for Infectious Disease"/>
            <person name="Wu L."/>
            <person name="Ma J."/>
        </authorList>
    </citation>
    <scope>NUCLEOTIDE SEQUENCE [LARGE SCALE GENOMIC DNA]</scope>
    <source>
        <strain evidence="4">NBRC 113072</strain>
    </source>
</reference>
<feature type="transmembrane region" description="Helical" evidence="1">
    <location>
        <begin position="66"/>
        <end position="88"/>
    </location>
</feature>
<keyword evidence="1" id="KW-1133">Transmembrane helix</keyword>
<feature type="transmembrane region" description="Helical" evidence="1">
    <location>
        <begin position="31"/>
        <end position="54"/>
    </location>
</feature>
<name>A0ABQ6IK07_9MICO</name>
<protein>
    <recommendedName>
        <fullName evidence="2">CAAX prenyl protease 2/Lysostaphin resistance protein A-like domain-containing protein</fullName>
    </recommendedName>
</protein>
<feature type="transmembrane region" description="Helical" evidence="1">
    <location>
        <begin position="109"/>
        <end position="130"/>
    </location>
</feature>
<keyword evidence="1" id="KW-0812">Transmembrane</keyword>
<dbReference type="Pfam" id="PF02517">
    <property type="entry name" value="Rce1-like"/>
    <property type="match status" value="1"/>
</dbReference>
<accession>A0ABQ6IK07</accession>
<comment type="caution">
    <text evidence="3">The sequence shown here is derived from an EMBL/GenBank/DDBJ whole genome shotgun (WGS) entry which is preliminary data.</text>
</comment>
<feature type="transmembrane region" description="Helical" evidence="1">
    <location>
        <begin position="261"/>
        <end position="280"/>
    </location>
</feature>
<evidence type="ECO:0000313" key="4">
    <source>
        <dbReference type="Proteomes" id="UP001157126"/>
    </source>
</evidence>
<feature type="transmembrane region" description="Helical" evidence="1">
    <location>
        <begin position="211"/>
        <end position="229"/>
    </location>
</feature>
<feature type="transmembrane region" description="Helical" evidence="1">
    <location>
        <begin position="182"/>
        <end position="199"/>
    </location>
</feature>
<dbReference type="InterPro" id="IPR003675">
    <property type="entry name" value="Rce1/LyrA-like_dom"/>
</dbReference>
<dbReference type="RefSeq" id="WP_284302332.1">
    <property type="nucleotide sequence ID" value="NZ_BSUO01000001.1"/>
</dbReference>
<organism evidence="3 4">
    <name type="scientific">Mobilicoccus caccae</name>
    <dbReference type="NCBI Taxonomy" id="1859295"/>
    <lineage>
        <taxon>Bacteria</taxon>
        <taxon>Bacillati</taxon>
        <taxon>Actinomycetota</taxon>
        <taxon>Actinomycetes</taxon>
        <taxon>Micrococcales</taxon>
        <taxon>Dermatophilaceae</taxon>
        <taxon>Mobilicoccus</taxon>
    </lineage>
</organism>
<keyword evidence="1" id="KW-0472">Membrane</keyword>
<evidence type="ECO:0000256" key="1">
    <source>
        <dbReference type="SAM" id="Phobius"/>
    </source>
</evidence>
<evidence type="ECO:0000313" key="3">
    <source>
        <dbReference type="EMBL" id="GMA38244.1"/>
    </source>
</evidence>
<feature type="transmembrane region" description="Helical" evidence="1">
    <location>
        <begin position="142"/>
        <end position="161"/>
    </location>
</feature>